<reference evidence="1" key="2">
    <citation type="journal article" date="2015" name="Fish Shellfish Immunol.">
        <title>Early steps in the European eel (Anguilla anguilla)-Vibrio vulnificus interaction in the gills: Role of the RtxA13 toxin.</title>
        <authorList>
            <person name="Callol A."/>
            <person name="Pajuelo D."/>
            <person name="Ebbesson L."/>
            <person name="Teles M."/>
            <person name="MacKenzie S."/>
            <person name="Amaro C."/>
        </authorList>
    </citation>
    <scope>NUCLEOTIDE SEQUENCE</scope>
</reference>
<name>A0A0E9STF4_ANGAN</name>
<accession>A0A0E9STF4</accession>
<proteinExistence type="predicted"/>
<organism evidence="1">
    <name type="scientific">Anguilla anguilla</name>
    <name type="common">European freshwater eel</name>
    <name type="synonym">Muraena anguilla</name>
    <dbReference type="NCBI Taxonomy" id="7936"/>
    <lineage>
        <taxon>Eukaryota</taxon>
        <taxon>Metazoa</taxon>
        <taxon>Chordata</taxon>
        <taxon>Craniata</taxon>
        <taxon>Vertebrata</taxon>
        <taxon>Euteleostomi</taxon>
        <taxon>Actinopterygii</taxon>
        <taxon>Neopterygii</taxon>
        <taxon>Teleostei</taxon>
        <taxon>Anguilliformes</taxon>
        <taxon>Anguillidae</taxon>
        <taxon>Anguilla</taxon>
    </lineage>
</organism>
<sequence length="12" mass="1232">MCENSCCALCVG</sequence>
<protein>
    <submittedName>
        <fullName evidence="1">Uncharacterized protein</fullName>
    </submittedName>
</protein>
<reference evidence="1" key="1">
    <citation type="submission" date="2014-11" db="EMBL/GenBank/DDBJ databases">
        <authorList>
            <person name="Amaro Gonzalez C."/>
        </authorList>
    </citation>
    <scope>NUCLEOTIDE SEQUENCE</scope>
</reference>
<dbReference type="EMBL" id="GBXM01063981">
    <property type="protein sequence ID" value="JAH44596.1"/>
    <property type="molecule type" value="Transcribed_RNA"/>
</dbReference>
<evidence type="ECO:0000313" key="1">
    <source>
        <dbReference type="EMBL" id="JAH44596.1"/>
    </source>
</evidence>